<sequence length="120" mass="13441">DSEKYVEENRQLREQMSDLNKRLTEYEDMKSEIEDLRKFIGIKEENDDFILSPPCSVISRVANDPYGAFVIDRGSKDGISLYDPVVTAEGLVGIITEVANTYSTVRTIFSPELSIGGVVC</sequence>
<dbReference type="GO" id="GO:0005886">
    <property type="term" value="C:plasma membrane"/>
    <property type="evidence" value="ECO:0007669"/>
    <property type="project" value="TreeGrafter"/>
</dbReference>
<keyword evidence="1" id="KW-0175">Coiled coil</keyword>
<feature type="coiled-coil region" evidence="1">
    <location>
        <begin position="2"/>
        <end position="36"/>
    </location>
</feature>
<evidence type="ECO:0000313" key="3">
    <source>
        <dbReference type="EMBL" id="EKC60347.1"/>
    </source>
</evidence>
<feature type="non-terminal residue" evidence="3">
    <location>
        <position position="1"/>
    </location>
</feature>
<dbReference type="GO" id="GO:0008360">
    <property type="term" value="P:regulation of cell shape"/>
    <property type="evidence" value="ECO:0007669"/>
    <property type="project" value="InterPro"/>
</dbReference>
<dbReference type="Pfam" id="PF04085">
    <property type="entry name" value="MreC"/>
    <property type="match status" value="1"/>
</dbReference>
<evidence type="ECO:0000256" key="1">
    <source>
        <dbReference type="SAM" id="Coils"/>
    </source>
</evidence>
<reference evidence="3" key="1">
    <citation type="journal article" date="2013" name="Environ. Microbiol.">
        <title>Microbiota from the distal guts of lean and obese adolescents exhibit partial functional redundancy besides clear differences in community structure.</title>
        <authorList>
            <person name="Ferrer M."/>
            <person name="Ruiz A."/>
            <person name="Lanza F."/>
            <person name="Haange S.B."/>
            <person name="Oberbach A."/>
            <person name="Till H."/>
            <person name="Bargiela R."/>
            <person name="Campoy C."/>
            <person name="Segura M.T."/>
            <person name="Richter M."/>
            <person name="von Bergen M."/>
            <person name="Seifert J."/>
            <person name="Suarez A."/>
        </authorList>
    </citation>
    <scope>NUCLEOTIDE SEQUENCE</scope>
</reference>
<organism evidence="3">
    <name type="scientific">human gut metagenome</name>
    <dbReference type="NCBI Taxonomy" id="408170"/>
    <lineage>
        <taxon>unclassified sequences</taxon>
        <taxon>metagenomes</taxon>
        <taxon>organismal metagenomes</taxon>
    </lineage>
</organism>
<protein>
    <submittedName>
        <fullName evidence="3">Rod shape-determining protein MreC</fullName>
    </submittedName>
</protein>
<dbReference type="InterPro" id="IPR055342">
    <property type="entry name" value="MreC_beta-barrel_core"/>
</dbReference>
<dbReference type="AlphaFoldDB" id="K1SI50"/>
<dbReference type="PANTHER" id="PTHR34138">
    <property type="entry name" value="CELL SHAPE-DETERMINING PROTEIN MREC"/>
    <property type="match status" value="1"/>
</dbReference>
<proteinExistence type="predicted"/>
<accession>K1SI50</accession>
<dbReference type="InterPro" id="IPR007221">
    <property type="entry name" value="MreC"/>
</dbReference>
<name>K1SI50_9ZZZZ</name>
<feature type="domain" description="Rod shape-determining protein MreC beta-barrel core" evidence="2">
    <location>
        <begin position="57"/>
        <end position="117"/>
    </location>
</feature>
<dbReference type="PANTHER" id="PTHR34138:SF1">
    <property type="entry name" value="CELL SHAPE-DETERMINING PROTEIN MREC"/>
    <property type="match status" value="1"/>
</dbReference>
<dbReference type="EMBL" id="AJWY01008748">
    <property type="protein sequence ID" value="EKC60347.1"/>
    <property type="molecule type" value="Genomic_DNA"/>
</dbReference>
<gene>
    <name evidence="3" type="ORF">LEA_12910</name>
</gene>
<dbReference type="InterPro" id="IPR042177">
    <property type="entry name" value="Cell/Rod_1"/>
</dbReference>
<evidence type="ECO:0000259" key="2">
    <source>
        <dbReference type="Pfam" id="PF04085"/>
    </source>
</evidence>
<dbReference type="Gene3D" id="2.40.10.340">
    <property type="entry name" value="Rod shape-determining protein MreC, domain 1"/>
    <property type="match status" value="1"/>
</dbReference>
<comment type="caution">
    <text evidence="3">The sequence shown here is derived from an EMBL/GenBank/DDBJ whole genome shotgun (WGS) entry which is preliminary data.</text>
</comment>